<keyword evidence="2 8" id="KW-0813">Transport</keyword>
<dbReference type="PRINTS" id="PR00352">
    <property type="entry name" value="3FE4SFRDOXIN"/>
</dbReference>
<keyword evidence="3 8" id="KW-0479">Metal-binding</keyword>
<dbReference type="InterPro" id="IPR001080">
    <property type="entry name" value="3Fe4S_ferredoxin"/>
</dbReference>
<keyword evidence="4 8" id="KW-0249">Electron transport</keyword>
<comment type="caution">
    <text evidence="10">The sequence shown here is derived from an EMBL/GenBank/DDBJ whole genome shotgun (WGS) entry which is preliminary data.</text>
</comment>
<keyword evidence="5 8" id="KW-0408">Iron</keyword>
<dbReference type="PANTHER" id="PTHR36923">
    <property type="entry name" value="FERREDOXIN"/>
    <property type="match status" value="1"/>
</dbReference>
<protein>
    <recommendedName>
        <fullName evidence="8">Ferredoxin</fullName>
    </recommendedName>
</protein>
<evidence type="ECO:0000256" key="3">
    <source>
        <dbReference type="ARBA" id="ARBA00022723"/>
    </source>
</evidence>
<evidence type="ECO:0000256" key="5">
    <source>
        <dbReference type="ARBA" id="ARBA00023004"/>
    </source>
</evidence>
<dbReference type="InterPro" id="IPR017896">
    <property type="entry name" value="4Fe4S_Fe-S-bd"/>
</dbReference>
<dbReference type="RefSeq" id="WP_142044705.1">
    <property type="nucleotide sequence ID" value="NZ_JBHTGS010000002.1"/>
</dbReference>
<evidence type="ECO:0000256" key="8">
    <source>
        <dbReference type="RuleBase" id="RU368020"/>
    </source>
</evidence>
<dbReference type="OrthoDB" id="14703at2"/>
<gene>
    <name evidence="10" type="ORF">FB566_5021</name>
</gene>
<feature type="domain" description="4Fe-4S ferredoxin-type" evidence="9">
    <location>
        <begin position="1"/>
        <end position="29"/>
    </location>
</feature>
<dbReference type="GO" id="GO:0051538">
    <property type="term" value="F:3 iron, 4 sulfur cluster binding"/>
    <property type="evidence" value="ECO:0007669"/>
    <property type="project" value="UniProtKB-KW"/>
</dbReference>
<name>A0A543B3L4_9ACTN</name>
<dbReference type="PANTHER" id="PTHR36923:SF3">
    <property type="entry name" value="FERREDOXIN"/>
    <property type="match status" value="1"/>
</dbReference>
<dbReference type="EMBL" id="VFOW01000001">
    <property type="protein sequence ID" value="TQL79416.1"/>
    <property type="molecule type" value="Genomic_DNA"/>
</dbReference>
<dbReference type="Proteomes" id="UP000317043">
    <property type="component" value="Unassembled WGS sequence"/>
</dbReference>
<keyword evidence="7" id="KW-0003">3Fe-4S</keyword>
<evidence type="ECO:0000259" key="9">
    <source>
        <dbReference type="PROSITE" id="PS51379"/>
    </source>
</evidence>
<dbReference type="GO" id="GO:0009055">
    <property type="term" value="F:electron transfer activity"/>
    <property type="evidence" value="ECO:0007669"/>
    <property type="project" value="UniProtKB-UniRule"/>
</dbReference>
<keyword evidence="11" id="KW-1185">Reference proteome</keyword>
<dbReference type="SUPFAM" id="SSF54862">
    <property type="entry name" value="4Fe-4S ferredoxins"/>
    <property type="match status" value="1"/>
</dbReference>
<proteinExistence type="predicted"/>
<dbReference type="InterPro" id="IPR051269">
    <property type="entry name" value="Fe-S_cluster_ET"/>
</dbReference>
<evidence type="ECO:0000313" key="10">
    <source>
        <dbReference type="EMBL" id="TQL79416.1"/>
    </source>
</evidence>
<comment type="function">
    <text evidence="8">Ferredoxins are iron-sulfur proteins that transfer electrons in a wide variety of metabolic reactions.</text>
</comment>
<organism evidence="10 11">
    <name type="scientific">Stackebrandtia endophytica</name>
    <dbReference type="NCBI Taxonomy" id="1496996"/>
    <lineage>
        <taxon>Bacteria</taxon>
        <taxon>Bacillati</taxon>
        <taxon>Actinomycetota</taxon>
        <taxon>Actinomycetes</taxon>
        <taxon>Glycomycetales</taxon>
        <taxon>Glycomycetaceae</taxon>
        <taxon>Stackebrandtia</taxon>
    </lineage>
</organism>
<accession>A0A543B3L4</accession>
<dbReference type="InParanoid" id="A0A543B3L4"/>
<evidence type="ECO:0000313" key="11">
    <source>
        <dbReference type="Proteomes" id="UP000317043"/>
    </source>
</evidence>
<evidence type="ECO:0000256" key="1">
    <source>
        <dbReference type="ARBA" id="ARBA00001927"/>
    </source>
</evidence>
<sequence length="64" mass="6997">MRIRLDEEKCCGSGQCVLSAPGVFDQRDEDGTSVLLRPYPDPDQYQSARDAALVCPGRAISIEP</sequence>
<evidence type="ECO:0000256" key="7">
    <source>
        <dbReference type="ARBA" id="ARBA00023291"/>
    </source>
</evidence>
<evidence type="ECO:0000256" key="6">
    <source>
        <dbReference type="ARBA" id="ARBA00023014"/>
    </source>
</evidence>
<evidence type="ECO:0000256" key="2">
    <source>
        <dbReference type="ARBA" id="ARBA00022448"/>
    </source>
</evidence>
<evidence type="ECO:0000256" key="4">
    <source>
        <dbReference type="ARBA" id="ARBA00022982"/>
    </source>
</evidence>
<keyword evidence="6 8" id="KW-0411">Iron-sulfur</keyword>
<dbReference type="GO" id="GO:0005506">
    <property type="term" value="F:iron ion binding"/>
    <property type="evidence" value="ECO:0007669"/>
    <property type="project" value="UniProtKB-UniRule"/>
</dbReference>
<dbReference type="AlphaFoldDB" id="A0A543B3L4"/>
<dbReference type="PROSITE" id="PS51379">
    <property type="entry name" value="4FE4S_FER_2"/>
    <property type="match status" value="1"/>
</dbReference>
<comment type="cofactor">
    <cofactor evidence="1">
        <name>[3Fe-4S] cluster</name>
        <dbReference type="ChEBI" id="CHEBI:21137"/>
    </cofactor>
</comment>
<dbReference type="Gene3D" id="3.30.70.20">
    <property type="match status" value="1"/>
</dbReference>
<reference evidence="10 11" key="1">
    <citation type="submission" date="2019-06" db="EMBL/GenBank/DDBJ databases">
        <title>Sequencing the genomes of 1000 actinobacteria strains.</title>
        <authorList>
            <person name="Klenk H.-P."/>
        </authorList>
    </citation>
    <scope>NUCLEOTIDE SEQUENCE [LARGE SCALE GENOMIC DNA]</scope>
    <source>
        <strain evidence="10 11">DSM 45928</strain>
    </source>
</reference>
<dbReference type="Pfam" id="PF13459">
    <property type="entry name" value="Fer4_15"/>
    <property type="match status" value="1"/>
</dbReference>